<dbReference type="RefSeq" id="YP_009339007.1">
    <property type="nucleotide sequence ID" value="NC_033357.1"/>
</dbReference>
<dbReference type="Pfam" id="PF01000">
    <property type="entry name" value="RNA_pol_A_bac"/>
    <property type="match status" value="1"/>
</dbReference>
<dbReference type="InterPro" id="IPR011262">
    <property type="entry name" value="DNA-dir_RNA_pol_insert"/>
</dbReference>
<dbReference type="EMBL" id="KX267771">
    <property type="protein sequence ID" value="API84964.1"/>
    <property type="molecule type" value="Genomic_DNA"/>
</dbReference>
<evidence type="ECO:0000256" key="1">
    <source>
        <dbReference type="ARBA" id="ARBA00022478"/>
    </source>
</evidence>
<dbReference type="InterPro" id="IPR036643">
    <property type="entry name" value="RNApol_insert_sf"/>
</dbReference>
<dbReference type="GO" id="GO:0006351">
    <property type="term" value="P:DNA-templated transcription"/>
    <property type="evidence" value="ECO:0007669"/>
    <property type="project" value="InterPro"/>
</dbReference>
<evidence type="ECO:0000313" key="4">
    <source>
        <dbReference type="EMBL" id="API84964.1"/>
    </source>
</evidence>
<protein>
    <submittedName>
        <fullName evidence="4">RNA polymerase alpha subunit</fullName>
    </submittedName>
</protein>
<accession>A0A1L4BMV9</accession>
<evidence type="ECO:0000256" key="2">
    <source>
        <dbReference type="ARBA" id="ARBA00023163"/>
    </source>
</evidence>
<dbReference type="SUPFAM" id="SSF56553">
    <property type="entry name" value="Insert subdomain of RNA polymerase alpha subunit"/>
    <property type="match status" value="1"/>
</dbReference>
<dbReference type="AlphaFoldDB" id="A0A1L4BMV9"/>
<dbReference type="GO" id="GO:0000428">
    <property type="term" value="C:DNA-directed RNA polymerase complex"/>
    <property type="evidence" value="ECO:0007669"/>
    <property type="project" value="UniProtKB-KW"/>
</dbReference>
<dbReference type="SUPFAM" id="SSF55257">
    <property type="entry name" value="RBP11-like subunits of RNA polymerase"/>
    <property type="match status" value="2"/>
</dbReference>
<keyword evidence="2" id="KW-0804">Transcription</keyword>
<dbReference type="GO" id="GO:0046983">
    <property type="term" value="F:protein dimerization activity"/>
    <property type="evidence" value="ECO:0007669"/>
    <property type="project" value="InterPro"/>
</dbReference>
<keyword evidence="1" id="KW-0240">DNA-directed RNA polymerase</keyword>
<evidence type="ECO:0000259" key="3">
    <source>
        <dbReference type="Pfam" id="PF01000"/>
    </source>
</evidence>
<geneLocation type="plastid" evidence="4"/>
<feature type="domain" description="DNA-directed RNA polymerase insert" evidence="3">
    <location>
        <begin position="79"/>
        <end position="186"/>
    </location>
</feature>
<dbReference type="RefSeq" id="YP_009338971.1">
    <property type="nucleotide sequence ID" value="NC_033357.1"/>
</dbReference>
<organism evidence="4">
    <name type="scientific">Pelargonium endlicherianum</name>
    <dbReference type="NCBI Taxonomy" id="158596"/>
    <lineage>
        <taxon>Eukaryota</taxon>
        <taxon>Viridiplantae</taxon>
        <taxon>Streptophyta</taxon>
        <taxon>Embryophyta</taxon>
        <taxon>Tracheophyta</taxon>
        <taxon>Spermatophyta</taxon>
        <taxon>Magnoliopsida</taxon>
        <taxon>eudicotyledons</taxon>
        <taxon>Gunneridae</taxon>
        <taxon>Pentapetalae</taxon>
        <taxon>rosids</taxon>
        <taxon>malvids</taxon>
        <taxon>Geraniales</taxon>
        <taxon>Geraniaceae</taxon>
        <taxon>Pelargonium</taxon>
    </lineage>
</organism>
<dbReference type="EMBL" id="KX267771">
    <property type="protein sequence ID" value="API84929.1"/>
    <property type="molecule type" value="Genomic_DNA"/>
</dbReference>
<proteinExistence type="predicted"/>
<dbReference type="GO" id="GO:0003899">
    <property type="term" value="F:DNA-directed RNA polymerase activity"/>
    <property type="evidence" value="ECO:0007669"/>
    <property type="project" value="InterPro"/>
</dbReference>
<reference evidence="4" key="2">
    <citation type="submission" date="2016-05" db="EMBL/GenBank/DDBJ databases">
        <authorList>
            <person name="Lavstsen T."/>
            <person name="Jespersen J.S."/>
        </authorList>
    </citation>
    <scope>NUCLEOTIDE SEQUENCE</scope>
</reference>
<dbReference type="Gene3D" id="3.30.1360.10">
    <property type="entry name" value="RNA polymerase, RBP11-like subunit"/>
    <property type="match status" value="2"/>
</dbReference>
<dbReference type="InterPro" id="IPR036603">
    <property type="entry name" value="RBP11-like"/>
</dbReference>
<dbReference type="GeneID" id="30859031"/>
<dbReference type="Gene3D" id="2.170.120.12">
    <property type="entry name" value="DNA-directed RNA polymerase, insert domain"/>
    <property type="match status" value="1"/>
</dbReference>
<reference evidence="4" key="1">
    <citation type="journal article" date="2016" name="New Phytol.">
        <title>Expansion of inverted repeat does not decrease substitution rates in Pelargonium plastid genomes.</title>
        <authorList>
            <person name="Weng M.L."/>
            <person name="Ruhlman T.A."/>
            <person name="Jansen R.K."/>
        </authorList>
    </citation>
    <scope>NUCLEOTIDE SEQUENCE</scope>
</reference>
<dbReference type="GeneID" id="30859077"/>
<name>A0A1L4BMV9_9ROSI</name>
<gene>
    <name evidence="4" type="primary">rpoA</name>
</gene>
<keyword evidence="4" id="KW-0934">Plastid</keyword>
<sequence>MVKREKNVRFDQKNFQFPEWQYVAYTHLENGLRCGRFGLAPLTNEQCQLLKNAVRQTLLTEILCARFTRAKMKNSSNHLMNIVGIEESIPEILHNLSQIQLRGNLEDLAGHGPLVAILDVHGPITAMAVDIEFPPGIEVVDESHHIATITKPIPFFVELQIEIHSGESNRETPVPDEEGYSIDAIFRPIHKVDSSIYSYESEGESFQSLFLEIWSEPPSEPYDALSQAVKKIFHLLTIISQPEYVDSKELDNGIHYGRFCLAPLTTAQSKWIQTAFRQALLTQISGEWNRETQVSDEEGDSRDPIFTPKVESTIQSSEYQGVPFQRLCIDIWAGGEIDPPEAFWQTSAKIIELLIILLQTDAANKEYF</sequence>